<dbReference type="CDD" id="cd00452">
    <property type="entry name" value="KDPG_aldolase"/>
    <property type="match status" value="1"/>
</dbReference>
<dbReference type="Gene3D" id="3.20.20.70">
    <property type="entry name" value="Aldolase class I"/>
    <property type="match status" value="1"/>
</dbReference>
<proteinExistence type="inferred from homology"/>
<dbReference type="InterPro" id="IPR013785">
    <property type="entry name" value="Aldolase_TIM"/>
</dbReference>
<comment type="similarity">
    <text evidence="2">Belongs to the KHG/KDPG aldolase family.</text>
</comment>
<evidence type="ECO:0000256" key="1">
    <source>
        <dbReference type="ARBA" id="ARBA00004761"/>
    </source>
</evidence>
<dbReference type="InterPro" id="IPR000887">
    <property type="entry name" value="Aldlse_KDPG_KHG"/>
</dbReference>
<comment type="subunit">
    <text evidence="3">Homotrimer.</text>
</comment>
<dbReference type="PANTHER" id="PTHR30246:SF1">
    <property type="entry name" value="2-DEHYDRO-3-DEOXY-6-PHOSPHOGALACTONATE ALDOLASE-RELATED"/>
    <property type="match status" value="1"/>
</dbReference>
<comment type="pathway">
    <text evidence="1">Carbohydrate acid metabolism.</text>
</comment>
<sequence length="213" mass="22295">MDKLTILSQIEKLGLLAVLRGPSPELTVAMADALVAGGVRGIEITYTTPKAEEVVATLKRQYGLSIVLGMGTLTEPEQVEEALAAGAQFLVSPHCDPILGQRMVASGVLAMIGALTPTEVLQAHRLGADVVKLFPGSLGGPSYMQSLRGPFPQIRMMPTGGVNLSNVAEWFKAGAVAIGVGSELCPAAWAKEGRFDEITARAREFVAAVAAAR</sequence>
<dbReference type="NCBIfam" id="TIGR01182">
    <property type="entry name" value="eda"/>
    <property type="match status" value="1"/>
</dbReference>
<protein>
    <submittedName>
        <fullName evidence="6">Putative aldolase</fullName>
    </submittedName>
</protein>
<dbReference type="Proteomes" id="UP000007880">
    <property type="component" value="Chromosome"/>
</dbReference>
<keyword evidence="4" id="KW-0456">Lyase</keyword>
<keyword evidence="7" id="KW-1185">Reference proteome</keyword>
<dbReference type="KEGG" id="cap:CLDAP_40630"/>
<dbReference type="RefSeq" id="WP_014435323.1">
    <property type="nucleotide sequence ID" value="NC_017079.1"/>
</dbReference>
<reference evidence="6 7" key="1">
    <citation type="submission" date="2012-02" db="EMBL/GenBank/DDBJ databases">
        <title>Complete genome sequence of Caldilinea aerophila DSM 14535 (= NBRC 102666).</title>
        <authorList>
            <person name="Oguchi A."/>
            <person name="Hosoyama A."/>
            <person name="Sekine M."/>
            <person name="Fukai R."/>
            <person name="Kato Y."/>
            <person name="Nakamura S."/>
            <person name="Hanada S."/>
            <person name="Yamazaki S."/>
            <person name="Fujita N."/>
        </authorList>
    </citation>
    <scope>NUCLEOTIDE SEQUENCE [LARGE SCALE GENOMIC DNA]</scope>
    <source>
        <strain evidence="7">DSM 14535 / JCM 11387 / NBRC 104270 / STL-6-O1</strain>
    </source>
</reference>
<accession>I0IA15</accession>
<dbReference type="AlphaFoldDB" id="I0IA15"/>
<evidence type="ECO:0000313" key="6">
    <source>
        <dbReference type="EMBL" id="BAM02103.1"/>
    </source>
</evidence>
<dbReference type="OrthoDB" id="9802667at2"/>
<dbReference type="GO" id="GO:0016829">
    <property type="term" value="F:lyase activity"/>
    <property type="evidence" value="ECO:0007669"/>
    <property type="project" value="UniProtKB-KW"/>
</dbReference>
<evidence type="ECO:0000256" key="3">
    <source>
        <dbReference type="ARBA" id="ARBA00011233"/>
    </source>
</evidence>
<dbReference type="EMBL" id="AP012337">
    <property type="protein sequence ID" value="BAM02103.1"/>
    <property type="molecule type" value="Genomic_DNA"/>
</dbReference>
<dbReference type="PATRIC" id="fig|926550.5.peg.4370"/>
<keyword evidence="5" id="KW-0119">Carbohydrate metabolism</keyword>
<name>I0IA15_CALAS</name>
<evidence type="ECO:0000256" key="2">
    <source>
        <dbReference type="ARBA" id="ARBA00006906"/>
    </source>
</evidence>
<organism evidence="6 7">
    <name type="scientific">Caldilinea aerophila (strain DSM 14535 / JCM 11387 / NBRC 104270 / STL-6-O1)</name>
    <dbReference type="NCBI Taxonomy" id="926550"/>
    <lineage>
        <taxon>Bacteria</taxon>
        <taxon>Bacillati</taxon>
        <taxon>Chloroflexota</taxon>
        <taxon>Caldilineae</taxon>
        <taxon>Caldilineales</taxon>
        <taxon>Caldilineaceae</taxon>
        <taxon>Caldilinea</taxon>
    </lineage>
</organism>
<dbReference type="Pfam" id="PF01081">
    <property type="entry name" value="Aldolase"/>
    <property type="match status" value="1"/>
</dbReference>
<evidence type="ECO:0000256" key="4">
    <source>
        <dbReference type="ARBA" id="ARBA00023239"/>
    </source>
</evidence>
<dbReference type="SUPFAM" id="SSF51569">
    <property type="entry name" value="Aldolase"/>
    <property type="match status" value="1"/>
</dbReference>
<dbReference type="HOGENOM" id="CLU_077795_2_0_0"/>
<dbReference type="STRING" id="926550.CLDAP_40630"/>
<gene>
    <name evidence="6" type="ordered locus">CLDAP_40630</name>
</gene>
<dbReference type="PANTHER" id="PTHR30246">
    <property type="entry name" value="2-KETO-3-DEOXY-6-PHOSPHOGLUCONATE ALDOLASE"/>
    <property type="match status" value="1"/>
</dbReference>
<evidence type="ECO:0000256" key="5">
    <source>
        <dbReference type="ARBA" id="ARBA00023277"/>
    </source>
</evidence>
<evidence type="ECO:0000313" key="7">
    <source>
        <dbReference type="Proteomes" id="UP000007880"/>
    </source>
</evidence>
<dbReference type="eggNOG" id="COG0800">
    <property type="taxonomic scope" value="Bacteria"/>
</dbReference>